<protein>
    <submittedName>
        <fullName evidence="2">HAD family hydrolase</fullName>
    </submittedName>
</protein>
<evidence type="ECO:0000313" key="3">
    <source>
        <dbReference type="Proteomes" id="UP000061630"/>
    </source>
</evidence>
<reference evidence="2 3" key="1">
    <citation type="submission" date="2016-01" db="EMBL/GenBank/DDBJ databases">
        <title>Genome sequence of Thermus parvatiensis, a thermophile isolated from a hot water spring.</title>
        <authorList>
            <person name="Tripathi C."/>
            <person name="Lal R."/>
        </authorList>
    </citation>
    <scope>NUCLEOTIDE SEQUENCE [LARGE SCALE GENOMIC DNA]</scope>
    <source>
        <strain evidence="2 3">RL</strain>
    </source>
</reference>
<dbReference type="EMBL" id="CP014141">
    <property type="protein sequence ID" value="AMA75063.1"/>
    <property type="molecule type" value="Genomic_DNA"/>
</dbReference>
<dbReference type="NCBIfam" id="TIGR00277">
    <property type="entry name" value="HDIG"/>
    <property type="match status" value="1"/>
</dbReference>
<sequence length="185" mass="21021">MPSFEEALALMEAWTESASLRRHMRAVEVAMRAYARRYGEDEELWAIAGVLHDMDYEKYPEEHPYRAVEELRRLGYPEEVLEAILGHASYTGTPRRTRMAKALFAVDELTGLITAAVYVRPDRSILGLELPSLKKKFKDKAFAKGVNREEIRLGAEELGVPLEEHMAFVLEAMKQEARLLGLEGA</sequence>
<accession>A0A0X8D864</accession>
<evidence type="ECO:0000313" key="2">
    <source>
        <dbReference type="EMBL" id="AMA75063.1"/>
    </source>
</evidence>
<evidence type="ECO:0000259" key="1">
    <source>
        <dbReference type="Pfam" id="PF01966"/>
    </source>
</evidence>
<dbReference type="RefSeq" id="WP_014630273.1">
    <property type="nucleotide sequence ID" value="NZ_CP014141.1"/>
</dbReference>
<feature type="domain" description="HD" evidence="1">
    <location>
        <begin position="22"/>
        <end position="102"/>
    </location>
</feature>
<dbReference type="PANTHER" id="PTHR38659:SF1">
    <property type="entry name" value="METAL DEPENDENT PHOSPHOHYDROLASE"/>
    <property type="match status" value="1"/>
</dbReference>
<gene>
    <name evidence="2" type="ORF">AV541_01755</name>
</gene>
<keyword evidence="2" id="KW-0378">Hydrolase</keyword>
<proteinExistence type="predicted"/>
<dbReference type="InterPro" id="IPR006675">
    <property type="entry name" value="HDIG_dom"/>
</dbReference>
<name>A0A0X8D864_9DEIN</name>
<dbReference type="Proteomes" id="UP000061630">
    <property type="component" value="Chromosome"/>
</dbReference>
<dbReference type="InterPro" id="IPR006674">
    <property type="entry name" value="HD_domain"/>
</dbReference>
<dbReference type="Gene3D" id="1.10.3210.10">
    <property type="entry name" value="Hypothetical protein af1432"/>
    <property type="match status" value="1"/>
</dbReference>
<organism evidence="2 3">
    <name type="scientific">Thermus parvatiensis</name>
    <dbReference type="NCBI Taxonomy" id="456163"/>
    <lineage>
        <taxon>Bacteria</taxon>
        <taxon>Thermotogati</taxon>
        <taxon>Deinococcota</taxon>
        <taxon>Deinococci</taxon>
        <taxon>Thermales</taxon>
        <taxon>Thermaceae</taxon>
        <taxon>Thermus</taxon>
    </lineage>
</organism>
<dbReference type="GO" id="GO:0016787">
    <property type="term" value="F:hydrolase activity"/>
    <property type="evidence" value="ECO:0007669"/>
    <property type="project" value="UniProtKB-KW"/>
</dbReference>
<dbReference type="AlphaFoldDB" id="A0A0X8D864"/>
<dbReference type="Pfam" id="PF01966">
    <property type="entry name" value="HD"/>
    <property type="match status" value="1"/>
</dbReference>
<dbReference type="KEGG" id="tpar:AV541_01755"/>
<dbReference type="SUPFAM" id="SSF109604">
    <property type="entry name" value="HD-domain/PDEase-like"/>
    <property type="match status" value="1"/>
</dbReference>
<dbReference type="PANTHER" id="PTHR38659">
    <property type="entry name" value="METAL-DEPENDENT PHOSPHOHYDROLASE"/>
    <property type="match status" value="1"/>
</dbReference>